<sequence>MLERSRISLAQTQIDNVRRQLLDAAAFGKRITPDQLEHLAAKLGDSLRILTEEP</sequence>
<proteinExistence type="predicted"/>
<accession>A0A6G9YBB3</accession>
<dbReference type="KEGG" id="nah:F5544_12650"/>
<keyword evidence="2" id="KW-1185">Reference proteome</keyword>
<dbReference type="InterPro" id="IPR045954">
    <property type="entry name" value="DUF6374"/>
</dbReference>
<dbReference type="Pfam" id="PF19901">
    <property type="entry name" value="DUF6374"/>
    <property type="match status" value="1"/>
</dbReference>
<name>A0A6G9YBB3_9NOCA</name>
<dbReference type="EMBL" id="CP046172">
    <property type="protein sequence ID" value="QIS10420.1"/>
    <property type="molecule type" value="Genomic_DNA"/>
</dbReference>
<dbReference type="AlphaFoldDB" id="A0A6G9YBB3"/>
<reference evidence="1 2" key="1">
    <citation type="journal article" date="2019" name="ACS Chem. Biol.">
        <title>Identification and Mobilization of a Cryptic Antibiotic Biosynthesis Gene Locus from a Human-Pathogenic Nocardia Isolate.</title>
        <authorList>
            <person name="Herisse M."/>
            <person name="Ishida K."/>
            <person name="Porter J.L."/>
            <person name="Howden B."/>
            <person name="Hertweck C."/>
            <person name="Stinear T.P."/>
            <person name="Pidot S.J."/>
        </authorList>
    </citation>
    <scope>NUCLEOTIDE SEQUENCE [LARGE SCALE GENOMIC DNA]</scope>
    <source>
        <strain evidence="1 2">AUSMDU00012717</strain>
    </source>
</reference>
<evidence type="ECO:0000313" key="1">
    <source>
        <dbReference type="EMBL" id="QIS10420.1"/>
    </source>
</evidence>
<dbReference type="Proteomes" id="UP000503540">
    <property type="component" value="Chromosome"/>
</dbReference>
<protein>
    <submittedName>
        <fullName evidence="1">Uncharacterized protein</fullName>
    </submittedName>
</protein>
<evidence type="ECO:0000313" key="2">
    <source>
        <dbReference type="Proteomes" id="UP000503540"/>
    </source>
</evidence>
<dbReference type="RefSeq" id="WP_167473404.1">
    <property type="nucleotide sequence ID" value="NZ_CP046172.1"/>
</dbReference>
<organism evidence="1 2">
    <name type="scientific">Nocardia arthritidis</name>
    <dbReference type="NCBI Taxonomy" id="228602"/>
    <lineage>
        <taxon>Bacteria</taxon>
        <taxon>Bacillati</taxon>
        <taxon>Actinomycetota</taxon>
        <taxon>Actinomycetes</taxon>
        <taxon>Mycobacteriales</taxon>
        <taxon>Nocardiaceae</taxon>
        <taxon>Nocardia</taxon>
    </lineage>
</organism>
<gene>
    <name evidence="1" type="ORF">F5544_12650</name>
</gene>